<organism evidence="7 8">
    <name type="scientific">Reinekea blandensis MED297</name>
    <dbReference type="NCBI Taxonomy" id="314283"/>
    <lineage>
        <taxon>Bacteria</taxon>
        <taxon>Pseudomonadati</taxon>
        <taxon>Pseudomonadota</taxon>
        <taxon>Gammaproteobacteria</taxon>
        <taxon>Oceanospirillales</taxon>
        <taxon>Saccharospirillaceae</taxon>
        <taxon>Reinekea</taxon>
    </lineage>
</organism>
<dbReference type="Pfam" id="PF01925">
    <property type="entry name" value="TauE"/>
    <property type="match status" value="1"/>
</dbReference>
<dbReference type="HOGENOM" id="CLU_054750_4_1_6"/>
<name>A4BKQ3_9GAMM</name>
<feature type="transmembrane region" description="Helical" evidence="6">
    <location>
        <begin position="68"/>
        <end position="88"/>
    </location>
</feature>
<evidence type="ECO:0000313" key="7">
    <source>
        <dbReference type="EMBL" id="EAR07305.1"/>
    </source>
</evidence>
<evidence type="ECO:0000256" key="3">
    <source>
        <dbReference type="ARBA" id="ARBA00022692"/>
    </source>
</evidence>
<accession>A4BKQ3</accession>
<dbReference type="EMBL" id="AAOE01000049">
    <property type="protein sequence ID" value="EAR07305.1"/>
    <property type="molecule type" value="Genomic_DNA"/>
</dbReference>
<dbReference type="STRING" id="314283.MED297_07316"/>
<dbReference type="GO" id="GO:0005886">
    <property type="term" value="C:plasma membrane"/>
    <property type="evidence" value="ECO:0007669"/>
    <property type="project" value="UniProtKB-SubCell"/>
</dbReference>
<evidence type="ECO:0000256" key="5">
    <source>
        <dbReference type="ARBA" id="ARBA00023136"/>
    </source>
</evidence>
<dbReference type="Proteomes" id="UP000005953">
    <property type="component" value="Unassembled WGS sequence"/>
</dbReference>
<evidence type="ECO:0000256" key="4">
    <source>
        <dbReference type="ARBA" id="ARBA00022989"/>
    </source>
</evidence>
<gene>
    <name evidence="7" type="ORF">MED297_07316</name>
</gene>
<keyword evidence="3 6" id="KW-0812">Transmembrane</keyword>
<reference evidence="7 8" key="1">
    <citation type="submission" date="2006-02" db="EMBL/GenBank/DDBJ databases">
        <authorList>
            <person name="Pinhassi J."/>
            <person name="Pedros-Alio C."/>
            <person name="Ferriera S."/>
            <person name="Johnson J."/>
            <person name="Kravitz S."/>
            <person name="Halpern A."/>
            <person name="Remington K."/>
            <person name="Beeson K."/>
            <person name="Tran B."/>
            <person name="Rogers Y.-H."/>
            <person name="Friedman R."/>
            <person name="Venter J.C."/>
        </authorList>
    </citation>
    <scope>NUCLEOTIDE SEQUENCE [LARGE SCALE GENOMIC DNA]</scope>
    <source>
        <strain evidence="7 8">MED297</strain>
    </source>
</reference>
<comment type="subcellular location">
    <subcellularLocation>
        <location evidence="6">Cell membrane</location>
        <topology evidence="6">Multi-pass membrane protein</topology>
    </subcellularLocation>
    <subcellularLocation>
        <location evidence="1">Membrane</location>
        <topology evidence="1">Multi-pass membrane protein</topology>
    </subcellularLocation>
</comment>
<dbReference type="OrthoDB" id="6197550at2"/>
<feature type="transmembrane region" description="Helical" evidence="6">
    <location>
        <begin position="227"/>
        <end position="245"/>
    </location>
</feature>
<feature type="transmembrane region" description="Helical" evidence="6">
    <location>
        <begin position="27"/>
        <end position="47"/>
    </location>
</feature>
<dbReference type="RefSeq" id="WP_008045402.1">
    <property type="nucleotide sequence ID" value="NZ_CH724152.1"/>
</dbReference>
<feature type="transmembrane region" description="Helical" evidence="6">
    <location>
        <begin position="122"/>
        <end position="144"/>
    </location>
</feature>
<dbReference type="AlphaFoldDB" id="A4BKQ3"/>
<keyword evidence="6" id="KW-1003">Cell membrane</keyword>
<dbReference type="InterPro" id="IPR002781">
    <property type="entry name" value="TM_pro_TauE-like"/>
</dbReference>
<feature type="transmembrane region" description="Helical" evidence="6">
    <location>
        <begin position="94"/>
        <end position="110"/>
    </location>
</feature>
<evidence type="ECO:0000256" key="1">
    <source>
        <dbReference type="ARBA" id="ARBA00004141"/>
    </source>
</evidence>
<proteinExistence type="inferred from homology"/>
<sequence length="246" mass="26635">MTLVLSLLAIALTSALSGILGMGGGFILAGVLALLLPLPAAMFLHAISQFTANGYRAWLQRQHIEWRVVRHYLFGLLLAVSVVALLAVQLNKNWFYLLLGGVALFSQLVPRSLSLDATKPAHAFTAGLLVSALHILVGVAGPLLDLFFQRTSLSRFQIVATKAATQLLGHLMRILLISTLWQGDWLGTAVAGHWFAMAILVALIGTNLGTRLLRLINERQFGHFSRTLLCVLGCLYIGKGLIGLYA</sequence>
<evidence type="ECO:0000313" key="8">
    <source>
        <dbReference type="Proteomes" id="UP000005953"/>
    </source>
</evidence>
<keyword evidence="4 6" id="KW-1133">Transmembrane helix</keyword>
<keyword evidence="5 6" id="KW-0472">Membrane</keyword>
<evidence type="ECO:0000256" key="6">
    <source>
        <dbReference type="RuleBase" id="RU363041"/>
    </source>
</evidence>
<protein>
    <recommendedName>
        <fullName evidence="6">Probable membrane transporter protein</fullName>
    </recommendedName>
</protein>
<comment type="caution">
    <text evidence="7">The sequence shown here is derived from an EMBL/GenBank/DDBJ whole genome shotgun (WGS) entry which is preliminary data.</text>
</comment>
<feature type="transmembrane region" description="Helical" evidence="6">
    <location>
        <begin position="185"/>
        <end position="206"/>
    </location>
</feature>
<comment type="similarity">
    <text evidence="2 6">Belongs to the 4-toluene sulfonate uptake permease (TSUP) (TC 2.A.102) family.</text>
</comment>
<keyword evidence="8" id="KW-1185">Reference proteome</keyword>
<evidence type="ECO:0000256" key="2">
    <source>
        <dbReference type="ARBA" id="ARBA00009142"/>
    </source>
</evidence>